<dbReference type="PANTHER" id="PTHR10472:SF5">
    <property type="entry name" value="D-AMINOACYL-TRNA DEACYLASE 1"/>
    <property type="match status" value="1"/>
</dbReference>
<keyword evidence="7" id="KW-1185">Reference proteome</keyword>
<dbReference type="AlphaFoldDB" id="M1V3R9"/>
<dbReference type="GO" id="GO:0000049">
    <property type="term" value="F:tRNA binding"/>
    <property type="evidence" value="ECO:0007669"/>
    <property type="project" value="UniProtKB-KW"/>
</dbReference>
<dbReference type="Proteomes" id="UP000007014">
    <property type="component" value="Chromosome 2"/>
</dbReference>
<evidence type="ECO:0000256" key="2">
    <source>
        <dbReference type="ARBA" id="ARBA00013056"/>
    </source>
</evidence>
<keyword evidence="5" id="KW-0820">tRNA-binding</keyword>
<dbReference type="InterPro" id="IPR023509">
    <property type="entry name" value="DTD-like_sf"/>
</dbReference>
<dbReference type="STRING" id="280699.M1V3R9"/>
<keyword evidence="5" id="KW-0963">Cytoplasm</keyword>
<dbReference type="OrthoDB" id="275783at2759"/>
<comment type="similarity">
    <text evidence="1 5">Belongs to the DTD family.</text>
</comment>
<sequence length="161" mass="17748">MRAVIQRVAQASVSGGGKTESIGRGLCVFVGIAQDDTNEDVDLICRRIAEVRIFSDGSSGEGSKEERVRWAQSVKDTCGEVLLISQFTLHAVFKSNKSLSFHRSMAPREAKAFFERVFTTLRSKMPNPEAVKCCVFGSYMNVSVVNDGPVTILVDTKQPKW</sequence>
<evidence type="ECO:0000256" key="1">
    <source>
        <dbReference type="ARBA" id="ARBA00009673"/>
    </source>
</evidence>
<dbReference type="NCBIfam" id="TIGR00256">
    <property type="entry name" value="D-aminoacyl-tRNA deacylase"/>
    <property type="match status" value="1"/>
</dbReference>
<dbReference type="KEGG" id="cme:CYME_CMB076C"/>
<dbReference type="OMA" id="VFGADMK"/>
<dbReference type="EMBL" id="AP006484">
    <property type="protein sequence ID" value="BAM78890.1"/>
    <property type="molecule type" value="Genomic_DNA"/>
</dbReference>
<dbReference type="GO" id="GO:0005737">
    <property type="term" value="C:cytoplasm"/>
    <property type="evidence" value="ECO:0007669"/>
    <property type="project" value="UniProtKB-SubCell"/>
</dbReference>
<evidence type="ECO:0000313" key="6">
    <source>
        <dbReference type="EMBL" id="BAM78890.1"/>
    </source>
</evidence>
<dbReference type="Pfam" id="PF02580">
    <property type="entry name" value="Tyr_Deacylase"/>
    <property type="match status" value="1"/>
</dbReference>
<proteinExistence type="inferred from homology"/>
<evidence type="ECO:0000256" key="5">
    <source>
        <dbReference type="RuleBase" id="RU003470"/>
    </source>
</evidence>
<accession>M1V3R9</accession>
<name>M1V3R9_CYAM1</name>
<comment type="catalytic activity">
    <reaction evidence="4">
        <text>a D-aminoacyl-tRNA + H2O = a tRNA + a D-alpha-amino acid + H(+)</text>
        <dbReference type="Rhea" id="RHEA:13953"/>
        <dbReference type="Rhea" id="RHEA-COMP:10123"/>
        <dbReference type="Rhea" id="RHEA-COMP:10124"/>
        <dbReference type="ChEBI" id="CHEBI:15377"/>
        <dbReference type="ChEBI" id="CHEBI:15378"/>
        <dbReference type="ChEBI" id="CHEBI:59871"/>
        <dbReference type="ChEBI" id="CHEBI:78442"/>
        <dbReference type="ChEBI" id="CHEBI:79333"/>
        <dbReference type="EC" id="3.1.1.96"/>
    </reaction>
</comment>
<organism evidence="6 7">
    <name type="scientific">Cyanidioschyzon merolae (strain NIES-3377 / 10D)</name>
    <name type="common">Unicellular red alga</name>
    <dbReference type="NCBI Taxonomy" id="280699"/>
    <lineage>
        <taxon>Eukaryota</taxon>
        <taxon>Rhodophyta</taxon>
        <taxon>Bangiophyceae</taxon>
        <taxon>Cyanidiales</taxon>
        <taxon>Cyanidiaceae</taxon>
        <taxon>Cyanidioschyzon</taxon>
    </lineage>
</organism>
<dbReference type="GeneID" id="16992282"/>
<dbReference type="EC" id="3.1.1.96" evidence="2 5"/>
<evidence type="ECO:0000256" key="4">
    <source>
        <dbReference type="ARBA" id="ARBA00048018"/>
    </source>
</evidence>
<dbReference type="SUPFAM" id="SSF69500">
    <property type="entry name" value="DTD-like"/>
    <property type="match status" value="1"/>
</dbReference>
<protein>
    <recommendedName>
        <fullName evidence="2 5">D-aminoacyl-tRNA deacylase</fullName>
        <ecNumber evidence="2 5">3.1.1.96</ecNumber>
    </recommendedName>
</protein>
<gene>
    <name evidence="6" type="ORF">CYME_CMB076C</name>
</gene>
<comment type="catalytic activity">
    <reaction evidence="3">
        <text>glycyl-tRNA(Ala) + H2O = tRNA(Ala) + glycine + H(+)</text>
        <dbReference type="Rhea" id="RHEA:53744"/>
        <dbReference type="Rhea" id="RHEA-COMP:9657"/>
        <dbReference type="Rhea" id="RHEA-COMP:13640"/>
        <dbReference type="ChEBI" id="CHEBI:15377"/>
        <dbReference type="ChEBI" id="CHEBI:15378"/>
        <dbReference type="ChEBI" id="CHEBI:57305"/>
        <dbReference type="ChEBI" id="CHEBI:78442"/>
        <dbReference type="ChEBI" id="CHEBI:78522"/>
        <dbReference type="EC" id="3.1.1.96"/>
    </reaction>
</comment>
<dbReference type="GO" id="GO:0106026">
    <property type="term" value="F:Gly-tRNA(Ala) deacylase activity"/>
    <property type="evidence" value="ECO:0007669"/>
    <property type="project" value="RHEA"/>
</dbReference>
<evidence type="ECO:0000256" key="3">
    <source>
        <dbReference type="ARBA" id="ARBA00047676"/>
    </source>
</evidence>
<dbReference type="PANTHER" id="PTHR10472">
    <property type="entry name" value="D-TYROSYL-TRNA TYR DEACYLASE"/>
    <property type="match status" value="1"/>
</dbReference>
<dbReference type="eggNOG" id="KOG3323">
    <property type="taxonomic scope" value="Eukaryota"/>
</dbReference>
<dbReference type="HOGENOM" id="CLU_076901_0_4_1"/>
<dbReference type="Gene3D" id="3.50.80.10">
    <property type="entry name" value="D-tyrosyl-tRNA(Tyr) deacylase"/>
    <property type="match status" value="1"/>
</dbReference>
<comment type="subcellular location">
    <subcellularLocation>
        <location evidence="5">Cytoplasm</location>
    </subcellularLocation>
</comment>
<dbReference type="RefSeq" id="XP_005535176.1">
    <property type="nucleotide sequence ID" value="XM_005535119.1"/>
</dbReference>
<keyword evidence="5" id="KW-0378">Hydrolase</keyword>
<dbReference type="Gramene" id="CMB076CT">
    <property type="protein sequence ID" value="CMB076CT"/>
    <property type="gene ID" value="CMB076C"/>
</dbReference>
<keyword evidence="5" id="KW-0694">RNA-binding</keyword>
<reference evidence="6 7" key="2">
    <citation type="journal article" date="2007" name="BMC Biol.">
        <title>A 100%-complete sequence reveals unusually simple genomic features in the hot-spring red alga Cyanidioschyzon merolae.</title>
        <authorList>
            <person name="Nozaki H."/>
            <person name="Takano H."/>
            <person name="Misumi O."/>
            <person name="Terasawa K."/>
            <person name="Matsuzaki M."/>
            <person name="Maruyama S."/>
            <person name="Nishida K."/>
            <person name="Yagisawa F."/>
            <person name="Yoshida Y."/>
            <person name="Fujiwara T."/>
            <person name="Takio S."/>
            <person name="Tamura K."/>
            <person name="Chung S.J."/>
            <person name="Nakamura S."/>
            <person name="Kuroiwa H."/>
            <person name="Tanaka K."/>
            <person name="Sato N."/>
            <person name="Kuroiwa T."/>
        </authorList>
    </citation>
    <scope>NUCLEOTIDE SEQUENCE [LARGE SCALE GENOMIC DNA]</scope>
    <source>
        <strain evidence="6 7">10D</strain>
    </source>
</reference>
<dbReference type="InterPro" id="IPR003732">
    <property type="entry name" value="Daa-tRNA_deacyls_DTD"/>
</dbReference>
<dbReference type="FunFam" id="3.50.80.10:FF:000001">
    <property type="entry name" value="D-aminoacyl-tRNA deacylase"/>
    <property type="match status" value="1"/>
</dbReference>
<evidence type="ECO:0000313" key="7">
    <source>
        <dbReference type="Proteomes" id="UP000007014"/>
    </source>
</evidence>
<reference evidence="6 7" key="1">
    <citation type="journal article" date="2004" name="Nature">
        <title>Genome sequence of the ultrasmall unicellular red alga Cyanidioschyzon merolae 10D.</title>
        <authorList>
            <person name="Matsuzaki M."/>
            <person name="Misumi O."/>
            <person name="Shin-i T."/>
            <person name="Maruyama S."/>
            <person name="Takahara M."/>
            <person name="Miyagishima S."/>
            <person name="Mori T."/>
            <person name="Nishida K."/>
            <person name="Yagisawa F."/>
            <person name="Nishida K."/>
            <person name="Yoshida Y."/>
            <person name="Nishimura Y."/>
            <person name="Nakao S."/>
            <person name="Kobayashi T."/>
            <person name="Momoyama Y."/>
            <person name="Higashiyama T."/>
            <person name="Minoda A."/>
            <person name="Sano M."/>
            <person name="Nomoto H."/>
            <person name="Oishi K."/>
            <person name="Hayashi H."/>
            <person name="Ohta F."/>
            <person name="Nishizaka S."/>
            <person name="Haga S."/>
            <person name="Miura S."/>
            <person name="Morishita T."/>
            <person name="Kabeya Y."/>
            <person name="Terasawa K."/>
            <person name="Suzuki Y."/>
            <person name="Ishii Y."/>
            <person name="Asakawa S."/>
            <person name="Takano H."/>
            <person name="Ohta N."/>
            <person name="Kuroiwa H."/>
            <person name="Tanaka K."/>
            <person name="Shimizu N."/>
            <person name="Sugano S."/>
            <person name="Sato N."/>
            <person name="Nozaki H."/>
            <person name="Ogasawara N."/>
            <person name="Kohara Y."/>
            <person name="Kuroiwa T."/>
        </authorList>
    </citation>
    <scope>NUCLEOTIDE SEQUENCE [LARGE SCALE GENOMIC DNA]</scope>
    <source>
        <strain evidence="6 7">10D</strain>
    </source>
</reference>
<dbReference type="GO" id="GO:0051500">
    <property type="term" value="F:D-tyrosyl-tRNA(Tyr) deacylase activity"/>
    <property type="evidence" value="ECO:0007669"/>
    <property type="project" value="TreeGrafter"/>
</dbReference>